<comment type="caution">
    <text evidence="1">The sequence shown here is derived from an EMBL/GenBank/DDBJ whole genome shotgun (WGS) entry which is preliminary data.</text>
</comment>
<keyword evidence="2" id="KW-1185">Reference proteome</keyword>
<dbReference type="EMBL" id="JACEOL010000067">
    <property type="protein sequence ID" value="MBA4603756.1"/>
    <property type="molecule type" value="Genomic_DNA"/>
</dbReference>
<evidence type="ECO:0000313" key="2">
    <source>
        <dbReference type="Proteomes" id="UP000538292"/>
    </source>
</evidence>
<dbReference type="AlphaFoldDB" id="A0A7W2ATP5"/>
<name>A0A7W2ATP5_9BACL</name>
<dbReference type="RefSeq" id="WP_181742229.1">
    <property type="nucleotide sequence ID" value="NZ_JACEOL010000067.1"/>
</dbReference>
<protein>
    <submittedName>
        <fullName evidence="1">Uncharacterized protein</fullName>
    </submittedName>
</protein>
<sequence>MHQDSHVQFLWPFPIYHHGDFGHVLLNYVNVHVWAKKIAHHIKNINIDNLTDFNYSKCFTLYITPSFHPKIEIGTDEFSSYIRKCTYLNGLMVYISAIAPFAAIKYVKYEYIDGEIVVQEQYQPYDEKTGEIGKDILKLLEDHRIKVLGRKLLETVVPNVSLELRKKEVTVFHCLFEDGY</sequence>
<proteinExistence type="predicted"/>
<dbReference type="Proteomes" id="UP000538292">
    <property type="component" value="Unassembled WGS sequence"/>
</dbReference>
<reference evidence="1 2" key="1">
    <citation type="submission" date="2020-07" db="EMBL/GenBank/DDBJ databases">
        <title>Thermoactinomyces phylogeny.</title>
        <authorList>
            <person name="Dunlap C."/>
        </authorList>
    </citation>
    <scope>NUCLEOTIDE SEQUENCE [LARGE SCALE GENOMIC DNA]</scope>
    <source>
        <strain evidence="1 2">AMNI-1</strain>
    </source>
</reference>
<accession>A0A7W2ATP5</accession>
<evidence type="ECO:0000313" key="1">
    <source>
        <dbReference type="EMBL" id="MBA4603756.1"/>
    </source>
</evidence>
<gene>
    <name evidence="1" type="ORF">H2C83_15920</name>
</gene>
<organism evidence="1 2">
    <name type="scientific">Thermoactinomyces mirandus</name>
    <dbReference type="NCBI Taxonomy" id="2756294"/>
    <lineage>
        <taxon>Bacteria</taxon>
        <taxon>Bacillati</taxon>
        <taxon>Bacillota</taxon>
        <taxon>Bacilli</taxon>
        <taxon>Bacillales</taxon>
        <taxon>Thermoactinomycetaceae</taxon>
        <taxon>Thermoactinomyces</taxon>
    </lineage>
</organism>